<evidence type="ECO:0000313" key="2">
    <source>
        <dbReference type="Proteomes" id="UP000789901"/>
    </source>
</evidence>
<comment type="caution">
    <text evidence="1">The sequence shown here is derived from an EMBL/GenBank/DDBJ whole genome shotgun (WGS) entry which is preliminary data.</text>
</comment>
<sequence length="56" mass="6376">KIVGRREGCQKKGEKEKVIERSEGSWEKGNLLEEGGLLGEEKVIRKDIIKEVVIVR</sequence>
<accession>A0ABN7WMW4</accession>
<organism evidence="1 2">
    <name type="scientific">Gigaspora margarita</name>
    <dbReference type="NCBI Taxonomy" id="4874"/>
    <lineage>
        <taxon>Eukaryota</taxon>
        <taxon>Fungi</taxon>
        <taxon>Fungi incertae sedis</taxon>
        <taxon>Mucoromycota</taxon>
        <taxon>Glomeromycotina</taxon>
        <taxon>Glomeromycetes</taxon>
        <taxon>Diversisporales</taxon>
        <taxon>Gigasporaceae</taxon>
        <taxon>Gigaspora</taxon>
    </lineage>
</organism>
<feature type="non-terminal residue" evidence="1">
    <location>
        <position position="1"/>
    </location>
</feature>
<reference evidence="1 2" key="1">
    <citation type="submission" date="2021-06" db="EMBL/GenBank/DDBJ databases">
        <authorList>
            <person name="Kallberg Y."/>
            <person name="Tangrot J."/>
            <person name="Rosling A."/>
        </authorList>
    </citation>
    <scope>NUCLEOTIDE SEQUENCE [LARGE SCALE GENOMIC DNA]</scope>
    <source>
        <strain evidence="1 2">120-4 pot B 10/14</strain>
    </source>
</reference>
<dbReference type="Proteomes" id="UP000789901">
    <property type="component" value="Unassembled WGS sequence"/>
</dbReference>
<gene>
    <name evidence="1" type="ORF">GMARGA_LOCUS32863</name>
</gene>
<evidence type="ECO:0000313" key="1">
    <source>
        <dbReference type="EMBL" id="CAG8836090.1"/>
    </source>
</evidence>
<feature type="non-terminal residue" evidence="1">
    <location>
        <position position="56"/>
    </location>
</feature>
<name>A0ABN7WMW4_GIGMA</name>
<protein>
    <submittedName>
        <fullName evidence="1">46198_t:CDS:1</fullName>
    </submittedName>
</protein>
<proteinExistence type="predicted"/>
<keyword evidence="2" id="KW-1185">Reference proteome</keyword>
<dbReference type="EMBL" id="CAJVQB010052832">
    <property type="protein sequence ID" value="CAG8836090.1"/>
    <property type="molecule type" value="Genomic_DNA"/>
</dbReference>